<dbReference type="InterPro" id="IPR004839">
    <property type="entry name" value="Aminotransferase_I/II_large"/>
</dbReference>
<dbReference type="PANTHER" id="PTHR13693">
    <property type="entry name" value="CLASS II AMINOTRANSFERASE/8-AMINO-7-OXONONANOATE SYNTHASE"/>
    <property type="match status" value="1"/>
</dbReference>
<organism evidence="7 8">
    <name type="scientific">Algoriphagus pacificus</name>
    <dbReference type="NCBI Taxonomy" id="2811234"/>
    <lineage>
        <taxon>Bacteria</taxon>
        <taxon>Pseudomonadati</taxon>
        <taxon>Bacteroidota</taxon>
        <taxon>Cytophagia</taxon>
        <taxon>Cytophagales</taxon>
        <taxon>Cyclobacteriaceae</taxon>
        <taxon>Algoriphagus</taxon>
    </lineage>
</organism>
<evidence type="ECO:0000256" key="1">
    <source>
        <dbReference type="ARBA" id="ARBA00001933"/>
    </source>
</evidence>
<evidence type="ECO:0000256" key="2">
    <source>
        <dbReference type="ARBA" id="ARBA00005189"/>
    </source>
</evidence>
<feature type="domain" description="Aminotransferase class I/classII large" evidence="6">
    <location>
        <begin position="44"/>
        <end position="392"/>
    </location>
</feature>
<dbReference type="SUPFAM" id="SSF53383">
    <property type="entry name" value="PLP-dependent transferases"/>
    <property type="match status" value="1"/>
</dbReference>
<dbReference type="InterPro" id="IPR015421">
    <property type="entry name" value="PyrdxlP-dep_Trfase_major"/>
</dbReference>
<accession>A0ABS3CGB2</accession>
<comment type="cofactor">
    <cofactor evidence="1 5">
        <name>pyridoxal 5'-phosphate</name>
        <dbReference type="ChEBI" id="CHEBI:597326"/>
    </cofactor>
</comment>
<dbReference type="GO" id="GO:0008483">
    <property type="term" value="F:transaminase activity"/>
    <property type="evidence" value="ECO:0007669"/>
    <property type="project" value="UniProtKB-KW"/>
</dbReference>
<evidence type="ECO:0000313" key="7">
    <source>
        <dbReference type="EMBL" id="MBN7816133.1"/>
    </source>
</evidence>
<evidence type="ECO:0000313" key="8">
    <source>
        <dbReference type="Proteomes" id="UP000664480"/>
    </source>
</evidence>
<keyword evidence="4 5" id="KW-0663">Pyridoxal phosphate</keyword>
<reference evidence="7 8" key="1">
    <citation type="submission" date="2021-03" db="EMBL/GenBank/DDBJ databases">
        <title>novel species isolated from a fishpond in China.</title>
        <authorList>
            <person name="Lu H."/>
            <person name="Cai Z."/>
        </authorList>
    </citation>
    <scope>NUCLEOTIDE SEQUENCE [LARGE SCALE GENOMIC DNA]</scope>
    <source>
        <strain evidence="7 8">YJ13C</strain>
    </source>
</reference>
<dbReference type="Proteomes" id="UP000664480">
    <property type="component" value="Unassembled WGS sequence"/>
</dbReference>
<keyword evidence="7" id="KW-0032">Aminotransferase</keyword>
<dbReference type="PROSITE" id="PS00599">
    <property type="entry name" value="AA_TRANSFER_CLASS_2"/>
    <property type="match status" value="1"/>
</dbReference>
<comment type="similarity">
    <text evidence="5">Belongs to the class-II pyridoxal-phosphate-dependent aminotransferase family.</text>
</comment>
<dbReference type="InterPro" id="IPR050087">
    <property type="entry name" value="AON_synthase_class-II"/>
</dbReference>
<protein>
    <submittedName>
        <fullName evidence="7">Aminotransferase class I/II-fold pyridoxal phosphate-dependent enzyme</fullName>
    </submittedName>
</protein>
<dbReference type="InterPro" id="IPR001917">
    <property type="entry name" value="Aminotrans_II_pyridoxalP_BS"/>
</dbReference>
<dbReference type="Gene3D" id="3.90.1150.10">
    <property type="entry name" value="Aspartate Aminotransferase, domain 1"/>
    <property type="match status" value="1"/>
</dbReference>
<dbReference type="InterPro" id="IPR015424">
    <property type="entry name" value="PyrdxlP-dep_Trfase"/>
</dbReference>
<comment type="pathway">
    <text evidence="2">Lipid metabolism.</text>
</comment>
<dbReference type="InterPro" id="IPR015422">
    <property type="entry name" value="PyrdxlP-dep_Trfase_small"/>
</dbReference>
<dbReference type="EMBL" id="JAFKCU010000002">
    <property type="protein sequence ID" value="MBN7816133.1"/>
    <property type="molecule type" value="Genomic_DNA"/>
</dbReference>
<proteinExistence type="inferred from homology"/>
<evidence type="ECO:0000256" key="3">
    <source>
        <dbReference type="ARBA" id="ARBA00022679"/>
    </source>
</evidence>
<evidence type="ECO:0000259" key="6">
    <source>
        <dbReference type="Pfam" id="PF00155"/>
    </source>
</evidence>
<gene>
    <name evidence="7" type="ORF">J0A69_11865</name>
</gene>
<dbReference type="Pfam" id="PF00155">
    <property type="entry name" value="Aminotran_1_2"/>
    <property type="match status" value="1"/>
</dbReference>
<keyword evidence="3" id="KW-0808">Transferase</keyword>
<keyword evidence="8" id="KW-1185">Reference proteome</keyword>
<evidence type="ECO:0000256" key="5">
    <source>
        <dbReference type="RuleBase" id="RU003693"/>
    </source>
</evidence>
<sequence>MDLFAKLKTNMGPLGKHSEFADGYFSFPKLEGEIAPRMMFQGKEVLTWSLNNYLGLANHPEVRKADADSAAKWGAAYPMGARMMSGQTTMHEKLEDELASFVKKEKAYLLNYGYQGIMSVIDSLLDRKDVVVYDSECHACIIDALRMHMGKRYVFPHNDIENCEKQLERATKLAKETGGGILVITEGVFGMTGDQGKLKEIVALKQKFDFRLLIDDAHGFGTMGKTGAGTDEEQGVQDQVDLYFSTFAKSMASIGAFIAGDAEVILYLRYNMRSQIFAKSLPMLLVEGALKRLELLKTQPELKDNLWKIVHALRDGLHKNGFSTGKSNSPVTPVVLNGTVGEAAALSKDLRENYGIFCSVVIYPVVPKGMIILRLIPTAVHTLADVEETIQAFAAIKEKLTSGVYKNSELAISFGE</sequence>
<name>A0ABS3CGB2_9BACT</name>
<dbReference type="Gene3D" id="3.40.640.10">
    <property type="entry name" value="Type I PLP-dependent aspartate aminotransferase-like (Major domain)"/>
    <property type="match status" value="1"/>
</dbReference>
<dbReference type="RefSeq" id="WP_206586766.1">
    <property type="nucleotide sequence ID" value="NZ_JAFKCU010000002.1"/>
</dbReference>
<evidence type="ECO:0000256" key="4">
    <source>
        <dbReference type="ARBA" id="ARBA00022898"/>
    </source>
</evidence>
<comment type="caution">
    <text evidence="7">The sequence shown here is derived from an EMBL/GenBank/DDBJ whole genome shotgun (WGS) entry which is preliminary data.</text>
</comment>